<name>A0A2R4XL70_9BURK</name>
<sequence length="220" mass="24024">MTQNNSDKLRTRLKATRIHIPVANRQRGSLLMRARLFTWFAITSDEARDAGLNAPTSIAAFWPLSDEPDLRPLLTQWDDAGILVTLPVMSGRGEPLTFHRWTADTRLVEGSFGVKEPSADSEQIEPDVVLVPTLGFTTHLDRMGYGQGYYDRTLQAMAARGRAPVTIGIAWNEGAIEAIEPDYQPASHDYRLDGILTPDGWVGGVAPALLPSTQPGGTSA</sequence>
<accession>A0A2R4XL70</accession>
<keyword evidence="6" id="KW-0436">Ligase</keyword>
<evidence type="ECO:0000256" key="2">
    <source>
        <dbReference type="ARBA" id="ARBA00022741"/>
    </source>
</evidence>
<evidence type="ECO:0000256" key="3">
    <source>
        <dbReference type="ARBA" id="ARBA00022840"/>
    </source>
</evidence>
<feature type="binding site" evidence="4">
    <location>
        <begin position="142"/>
        <end position="150"/>
    </location>
    <ligand>
        <name>ATP</name>
        <dbReference type="ChEBI" id="CHEBI:30616"/>
    </ligand>
</feature>
<dbReference type="PANTHER" id="PTHR23407">
    <property type="entry name" value="ATPASE INHIBITOR/5-FORMYLTETRAHYDROFOLATE CYCLO-LIGASE"/>
    <property type="match status" value="1"/>
</dbReference>
<dbReference type="InterPro" id="IPR002698">
    <property type="entry name" value="FTHF_cligase"/>
</dbReference>
<dbReference type="InterPro" id="IPR024185">
    <property type="entry name" value="FTHF_cligase-like_sf"/>
</dbReference>
<dbReference type="KEGG" id="boz:DBV39_13490"/>
<dbReference type="AlphaFoldDB" id="A0A2R4XL70"/>
<dbReference type="Proteomes" id="UP000244571">
    <property type="component" value="Chromosome"/>
</dbReference>
<keyword evidence="3 4" id="KW-0067">ATP-binding</keyword>
<dbReference type="GO" id="GO:0005524">
    <property type="term" value="F:ATP binding"/>
    <property type="evidence" value="ECO:0007669"/>
    <property type="project" value="UniProtKB-KW"/>
</dbReference>
<evidence type="ECO:0000256" key="5">
    <source>
        <dbReference type="RuleBase" id="RU361279"/>
    </source>
</evidence>
<feature type="binding site" evidence="4">
    <location>
        <position position="67"/>
    </location>
    <ligand>
        <name>substrate</name>
    </ligand>
</feature>
<dbReference type="PANTHER" id="PTHR23407:SF1">
    <property type="entry name" value="5-FORMYLTETRAHYDROFOLATE CYCLO-LIGASE"/>
    <property type="match status" value="1"/>
</dbReference>
<evidence type="ECO:0000256" key="4">
    <source>
        <dbReference type="PIRSR" id="PIRSR006806-1"/>
    </source>
</evidence>
<dbReference type="InterPro" id="IPR037171">
    <property type="entry name" value="NagB/RpiA_transferase-like"/>
</dbReference>
<dbReference type="GO" id="GO:0035999">
    <property type="term" value="P:tetrahydrofolate interconversion"/>
    <property type="evidence" value="ECO:0007669"/>
    <property type="project" value="TreeGrafter"/>
</dbReference>
<dbReference type="GO" id="GO:0009396">
    <property type="term" value="P:folic acid-containing compound biosynthetic process"/>
    <property type="evidence" value="ECO:0007669"/>
    <property type="project" value="TreeGrafter"/>
</dbReference>
<comment type="similarity">
    <text evidence="1 5">Belongs to the 5-formyltetrahydrofolate cyclo-ligase family.</text>
</comment>
<protein>
    <recommendedName>
        <fullName evidence="5">5-formyltetrahydrofolate cyclo-ligase</fullName>
        <ecNumber evidence="5">6.3.3.2</ecNumber>
    </recommendedName>
</protein>
<keyword evidence="5" id="KW-0479">Metal-binding</keyword>
<dbReference type="Pfam" id="PF01812">
    <property type="entry name" value="5-FTHF_cyc-lig"/>
    <property type="match status" value="1"/>
</dbReference>
<dbReference type="PIRSF" id="PIRSF006806">
    <property type="entry name" value="FTHF_cligase"/>
    <property type="match status" value="1"/>
</dbReference>
<dbReference type="GO" id="GO:0030272">
    <property type="term" value="F:5-formyltetrahydrofolate cyclo-ligase activity"/>
    <property type="evidence" value="ECO:0007669"/>
    <property type="project" value="UniProtKB-EC"/>
</dbReference>
<dbReference type="EMBL" id="CP028901">
    <property type="protein sequence ID" value="AWB34558.1"/>
    <property type="molecule type" value="Genomic_DNA"/>
</dbReference>
<evidence type="ECO:0000313" key="6">
    <source>
        <dbReference type="EMBL" id="AWB34558.1"/>
    </source>
</evidence>
<dbReference type="Gene3D" id="3.40.50.10420">
    <property type="entry name" value="NagB/RpiA/CoA transferase-like"/>
    <property type="match status" value="1"/>
</dbReference>
<dbReference type="RefSeq" id="WP_108621974.1">
    <property type="nucleotide sequence ID" value="NZ_CP028901.1"/>
</dbReference>
<evidence type="ECO:0000256" key="1">
    <source>
        <dbReference type="ARBA" id="ARBA00010638"/>
    </source>
</evidence>
<dbReference type="GO" id="GO:0046872">
    <property type="term" value="F:metal ion binding"/>
    <property type="evidence" value="ECO:0007669"/>
    <property type="project" value="UniProtKB-KW"/>
</dbReference>
<dbReference type="OrthoDB" id="9801938at2"/>
<comment type="cofactor">
    <cofactor evidence="5">
        <name>Mg(2+)</name>
        <dbReference type="ChEBI" id="CHEBI:18420"/>
    </cofactor>
</comment>
<gene>
    <name evidence="6" type="ORF">DBV39_13490</name>
</gene>
<dbReference type="NCBIfam" id="TIGR02727">
    <property type="entry name" value="MTHFS_bact"/>
    <property type="match status" value="1"/>
</dbReference>
<dbReference type="EC" id="6.3.3.2" evidence="5"/>
<keyword evidence="5" id="KW-0460">Magnesium</keyword>
<keyword evidence="2 4" id="KW-0547">Nucleotide-binding</keyword>
<comment type="catalytic activity">
    <reaction evidence="5">
        <text>(6S)-5-formyl-5,6,7,8-tetrahydrofolate + ATP = (6R)-5,10-methenyltetrahydrofolate + ADP + phosphate</text>
        <dbReference type="Rhea" id="RHEA:10488"/>
        <dbReference type="ChEBI" id="CHEBI:30616"/>
        <dbReference type="ChEBI" id="CHEBI:43474"/>
        <dbReference type="ChEBI" id="CHEBI:57455"/>
        <dbReference type="ChEBI" id="CHEBI:57457"/>
        <dbReference type="ChEBI" id="CHEBI:456216"/>
        <dbReference type="EC" id="6.3.3.2"/>
    </reaction>
</comment>
<proteinExistence type="inferred from homology"/>
<organism evidence="6 7">
    <name type="scientific">Orrella marina</name>
    <dbReference type="NCBI Taxonomy" id="2163011"/>
    <lineage>
        <taxon>Bacteria</taxon>
        <taxon>Pseudomonadati</taxon>
        <taxon>Pseudomonadota</taxon>
        <taxon>Betaproteobacteria</taxon>
        <taxon>Burkholderiales</taxon>
        <taxon>Alcaligenaceae</taxon>
        <taxon>Orrella</taxon>
    </lineage>
</organism>
<evidence type="ECO:0000313" key="7">
    <source>
        <dbReference type="Proteomes" id="UP000244571"/>
    </source>
</evidence>
<keyword evidence="7" id="KW-1185">Reference proteome</keyword>
<dbReference type="SUPFAM" id="SSF100950">
    <property type="entry name" value="NagB/RpiA/CoA transferase-like"/>
    <property type="match status" value="1"/>
</dbReference>
<reference evidence="6 7" key="1">
    <citation type="submission" date="2018-04" db="EMBL/GenBank/DDBJ databases">
        <title>Bordetella sp. HZ20 isolated from seawater.</title>
        <authorList>
            <person name="Sun C."/>
        </authorList>
    </citation>
    <scope>NUCLEOTIDE SEQUENCE [LARGE SCALE GENOMIC DNA]</scope>
    <source>
        <strain evidence="6 7">HZ20</strain>
    </source>
</reference>